<reference evidence="1 2" key="1">
    <citation type="submission" date="2022-01" db="EMBL/GenBank/DDBJ databases">
        <title>Whole genome-based taxonomy of the Shewanellaceae.</title>
        <authorList>
            <person name="Martin-Rodriguez A.J."/>
        </authorList>
    </citation>
    <scope>NUCLEOTIDE SEQUENCE [LARGE SCALE GENOMIC DNA]</scope>
    <source>
        <strain evidence="1 2">DSM 17177</strain>
    </source>
</reference>
<evidence type="ECO:0000313" key="1">
    <source>
        <dbReference type="EMBL" id="MCL1126240.1"/>
    </source>
</evidence>
<dbReference type="EMBL" id="JAKIKS010000079">
    <property type="protein sequence ID" value="MCL1126240.1"/>
    <property type="molecule type" value="Genomic_DNA"/>
</dbReference>
<comment type="caution">
    <text evidence="1">The sequence shown here is derived from an EMBL/GenBank/DDBJ whole genome shotgun (WGS) entry which is preliminary data.</text>
</comment>
<sequence length="71" mass="7859">MINILQFIKLAESFDCWSVCGIDIDIEGAVIAERLLISDIGLCWCFKGLGISMLFHCFLDIEANGLFQSAS</sequence>
<dbReference type="RefSeq" id="WP_248941628.1">
    <property type="nucleotide sequence ID" value="NZ_JAKIKS010000079.1"/>
</dbReference>
<name>A0ABT0LFJ0_9GAMM</name>
<organism evidence="1 2">
    <name type="scientific">Shewanella surugensis</name>
    <dbReference type="NCBI Taxonomy" id="212020"/>
    <lineage>
        <taxon>Bacteria</taxon>
        <taxon>Pseudomonadati</taxon>
        <taxon>Pseudomonadota</taxon>
        <taxon>Gammaproteobacteria</taxon>
        <taxon>Alteromonadales</taxon>
        <taxon>Shewanellaceae</taxon>
        <taxon>Shewanella</taxon>
    </lineage>
</organism>
<proteinExistence type="predicted"/>
<evidence type="ECO:0000313" key="2">
    <source>
        <dbReference type="Proteomes" id="UP001203423"/>
    </source>
</evidence>
<accession>A0ABT0LFJ0</accession>
<dbReference type="Proteomes" id="UP001203423">
    <property type="component" value="Unassembled WGS sequence"/>
</dbReference>
<keyword evidence="2" id="KW-1185">Reference proteome</keyword>
<protein>
    <submittedName>
        <fullName evidence="1">Uncharacterized protein</fullName>
    </submittedName>
</protein>
<gene>
    <name evidence="1" type="ORF">L2764_17580</name>
</gene>